<accession>A0A0A0I962</accession>
<evidence type="ECO:0000313" key="2">
    <source>
        <dbReference type="Proteomes" id="UP000030014"/>
    </source>
</evidence>
<dbReference type="RefSeq" id="WP_039259923.1">
    <property type="nucleotide sequence ID" value="NZ_JDRY01000084.1"/>
</dbReference>
<protein>
    <submittedName>
        <fullName evidence="1">Uncharacterized protein</fullName>
    </submittedName>
</protein>
<evidence type="ECO:0000313" key="1">
    <source>
        <dbReference type="EMBL" id="KGM96155.1"/>
    </source>
</evidence>
<name>A0A0A0I962_CLOBO</name>
<sequence>MTLEEQLFWMELEHRKKKAREFDVTKVNLNATGNKLRTILEDMFAYPIDNSWEHIKFCMDYNNWTLKEIIQAREKMNLLQGNVLQIVSCSKEILK</sequence>
<proteinExistence type="predicted"/>
<dbReference type="EMBL" id="JDRY01000084">
    <property type="protein sequence ID" value="KGM96155.1"/>
    <property type="molecule type" value="Genomic_DNA"/>
</dbReference>
<comment type="caution">
    <text evidence="1">The sequence shown here is derived from an EMBL/GenBank/DDBJ whole genome shotgun (WGS) entry which is preliminary data.</text>
</comment>
<gene>
    <name evidence="1" type="ORF">Z955_13315</name>
</gene>
<dbReference type="AlphaFoldDB" id="A0A0A0I962"/>
<reference evidence="1 2" key="1">
    <citation type="submission" date="2014-01" db="EMBL/GenBank/DDBJ databases">
        <title>Plasmidome dynamics in the species complex Clostridium novyi sensu lato converts strains of independent lineages into distinctly different pathogens.</title>
        <authorList>
            <person name="Skarin H."/>
            <person name="Segerman B."/>
        </authorList>
    </citation>
    <scope>NUCLEOTIDE SEQUENCE [LARGE SCALE GENOMIC DNA]</scope>
    <source>
        <strain evidence="1 2">DC5</strain>
    </source>
</reference>
<organism evidence="1 2">
    <name type="scientific">Clostridium botulinum C/D str. DC5</name>
    <dbReference type="NCBI Taxonomy" id="1443128"/>
    <lineage>
        <taxon>Bacteria</taxon>
        <taxon>Bacillati</taxon>
        <taxon>Bacillota</taxon>
        <taxon>Clostridia</taxon>
        <taxon>Eubacteriales</taxon>
        <taxon>Clostridiaceae</taxon>
        <taxon>Clostridium</taxon>
    </lineage>
</organism>
<dbReference type="Proteomes" id="UP000030014">
    <property type="component" value="Unassembled WGS sequence"/>
</dbReference>